<evidence type="ECO:0000256" key="13">
    <source>
        <dbReference type="ARBA" id="ARBA00038592"/>
    </source>
</evidence>
<dbReference type="Pfam" id="PF01867">
    <property type="entry name" value="Cas_Cas1"/>
    <property type="match status" value="1"/>
</dbReference>
<dbReference type="GO" id="GO:0051536">
    <property type="term" value="F:iron-sulfur cluster binding"/>
    <property type="evidence" value="ECO:0007669"/>
    <property type="project" value="UniProtKB-KW"/>
</dbReference>
<evidence type="ECO:0000313" key="17">
    <source>
        <dbReference type="EMBL" id="ROQ89903.1"/>
    </source>
</evidence>
<feature type="region of interest" description="Disordered" evidence="15">
    <location>
        <begin position="58"/>
        <end position="78"/>
    </location>
</feature>
<dbReference type="GO" id="GO:0004527">
    <property type="term" value="F:exonuclease activity"/>
    <property type="evidence" value="ECO:0007669"/>
    <property type="project" value="UniProtKB-KW"/>
</dbReference>
<dbReference type="InterPro" id="IPR042206">
    <property type="entry name" value="CRISPR-assoc_Cas1_C"/>
</dbReference>
<dbReference type="NCBIfam" id="TIGR00287">
    <property type="entry name" value="cas1"/>
    <property type="match status" value="1"/>
</dbReference>
<evidence type="ECO:0000256" key="8">
    <source>
        <dbReference type="ARBA" id="ARBA00023014"/>
    </source>
</evidence>
<evidence type="ECO:0000256" key="14">
    <source>
        <dbReference type="HAMAP-Rule" id="MF_01470"/>
    </source>
</evidence>
<dbReference type="Gene3D" id="1.20.120.920">
    <property type="entry name" value="CRISPR-associated endonuclease Cas1, C-terminal domain"/>
    <property type="match status" value="1"/>
</dbReference>
<dbReference type="OrthoDB" id="9803119at2"/>
<dbReference type="GO" id="GO:0051607">
    <property type="term" value="P:defense response to virus"/>
    <property type="evidence" value="ECO:0007669"/>
    <property type="project" value="UniProtKB-UniRule"/>
</dbReference>
<dbReference type="PANTHER" id="PTHR34353:SF2">
    <property type="entry name" value="CRISPR-ASSOCIATED ENDONUCLEASE CAS1 1"/>
    <property type="match status" value="1"/>
</dbReference>
<keyword evidence="4 14" id="KW-0378">Hydrolase</keyword>
<comment type="similarity">
    <text evidence="14">Belongs to the CRISPR-associated endonuclease Cas1 family.</text>
</comment>
<evidence type="ECO:0000256" key="12">
    <source>
        <dbReference type="ARBA" id="ARBA00033996"/>
    </source>
</evidence>
<evidence type="ECO:0000256" key="2">
    <source>
        <dbReference type="ARBA" id="ARBA00022723"/>
    </source>
</evidence>
<evidence type="ECO:0000256" key="5">
    <source>
        <dbReference type="ARBA" id="ARBA00022839"/>
    </source>
</evidence>
<keyword evidence="2 14" id="KW-0479">Metal-binding</keyword>
<feature type="binding site" evidence="14">
    <location>
        <position position="465"/>
    </location>
    <ligand>
        <name>Mn(2+)</name>
        <dbReference type="ChEBI" id="CHEBI:29035"/>
    </ligand>
</feature>
<dbReference type="HAMAP" id="MF_01470">
    <property type="entry name" value="Cas1"/>
    <property type="match status" value="1"/>
</dbReference>
<dbReference type="Gene3D" id="3.90.320.10">
    <property type="match status" value="1"/>
</dbReference>
<evidence type="ECO:0000256" key="15">
    <source>
        <dbReference type="SAM" id="MobiDB-lite"/>
    </source>
</evidence>
<dbReference type="GO" id="GO:0003677">
    <property type="term" value="F:DNA binding"/>
    <property type="evidence" value="ECO:0007669"/>
    <property type="project" value="UniProtKB-KW"/>
</dbReference>
<name>A0A3N1UIF9_9BACT</name>
<keyword evidence="18" id="KW-1185">Reference proteome</keyword>
<evidence type="ECO:0000256" key="6">
    <source>
        <dbReference type="ARBA" id="ARBA00022842"/>
    </source>
</evidence>
<comment type="caution">
    <text evidence="17">The sequence shown here is derived from an EMBL/GenBank/DDBJ whole genome shotgun (WGS) entry which is preliminary data.</text>
</comment>
<keyword evidence="9 14" id="KW-0051">Antiviral defense</keyword>
<dbReference type="GO" id="GO:0046872">
    <property type="term" value="F:metal ion binding"/>
    <property type="evidence" value="ECO:0007669"/>
    <property type="project" value="UniProtKB-UniRule"/>
</dbReference>
<evidence type="ECO:0000256" key="9">
    <source>
        <dbReference type="ARBA" id="ARBA00023118"/>
    </source>
</evidence>
<reference evidence="17 18" key="1">
    <citation type="submission" date="2018-11" db="EMBL/GenBank/DDBJ databases">
        <title>Genomic Encyclopedia of Type Strains, Phase IV (KMG-IV): sequencing the most valuable type-strain genomes for metagenomic binning, comparative biology and taxonomic classification.</title>
        <authorList>
            <person name="Goeker M."/>
        </authorList>
    </citation>
    <scope>NUCLEOTIDE SEQUENCE [LARGE SCALE GENOMIC DNA]</scope>
    <source>
        <strain evidence="17 18">DSM 22027</strain>
    </source>
</reference>
<dbReference type="PANTHER" id="PTHR34353">
    <property type="entry name" value="CRISPR-ASSOCIATED ENDONUCLEASE CAS1 1"/>
    <property type="match status" value="1"/>
</dbReference>
<evidence type="ECO:0000256" key="10">
    <source>
        <dbReference type="ARBA" id="ARBA00023125"/>
    </source>
</evidence>
<comment type="subunit">
    <text evidence="13 14">Homodimer, forms a heterotetramer with a Cas2 homodimer.</text>
</comment>
<dbReference type="Gene3D" id="3.100.10.20">
    <property type="entry name" value="CRISPR-associated endonuclease Cas1, N-terminal domain"/>
    <property type="match status" value="1"/>
</dbReference>
<feature type="domain" description="DUF83" evidence="16">
    <location>
        <begin position="27"/>
        <end position="209"/>
    </location>
</feature>
<keyword evidence="1 14" id="KW-0540">Nuclease</keyword>
<gene>
    <name evidence="14" type="primary">cas1</name>
    <name evidence="17" type="ORF">EDC27_3022</name>
</gene>
<keyword evidence="8" id="KW-0411">Iron-sulfur</keyword>
<evidence type="ECO:0000256" key="3">
    <source>
        <dbReference type="ARBA" id="ARBA00022759"/>
    </source>
</evidence>
<feature type="binding site" evidence="14">
    <location>
        <position position="480"/>
    </location>
    <ligand>
        <name>Mn(2+)</name>
        <dbReference type="ChEBI" id="CHEBI:29035"/>
    </ligand>
</feature>
<keyword evidence="5 17" id="KW-0269">Exonuclease</keyword>
<organism evidence="17 18">
    <name type="scientific">Desulfosoma caldarium</name>
    <dbReference type="NCBI Taxonomy" id="610254"/>
    <lineage>
        <taxon>Bacteria</taxon>
        <taxon>Pseudomonadati</taxon>
        <taxon>Thermodesulfobacteriota</taxon>
        <taxon>Syntrophobacteria</taxon>
        <taxon>Syntrophobacterales</taxon>
        <taxon>Syntrophobacteraceae</taxon>
        <taxon>Desulfosoma</taxon>
    </lineage>
</organism>
<sequence>MPEPKPADHPRPLFERSGGAPLVPARMVNEYVYCPRLAYLEWVQGEFAHNEYTVDGQMKHRNVDQKKGRLPEPEEQPEHIHARSVDLASAQLGVIARIDLVEGAEDHVHPVDYKRGKRPHVAQGAYLPERVQLCVQGLLLREHGYRCDSGVLYFMASRERVRVPFDQDLVETTLQAIQGLRETAESGKIPPPLESSPKCTKCSLVGICLPDELRFLRGNQPDFEPRPIYPAMDSALPLYVQSQASYIRKKGERLVVQENNETVAEVRLGDISQVVLYGAVGISTPALHECFRREIPVTYLSYGGWFLGHSVGTGHRNVETRTYQYRTSFDPAKCLQLARGWVAAKIANCRTLLRRNWRGDQNDDKSLKRLMALMKADIRAAARATSLDSLLGVEGAAANRYFQHFARMLRTDEDGCMAFDFEKRNRRPPRDPVNAMLSFAYAMLVREWHVVLSAVGLDPYRGFYHQPRYGRPALALDMMEPFRPLLADSAVITAINNGELHSKDFVYAAGSCALAPAGRKKFIAAFERRLGQEITHPIFKYKVNYRRILEVQARLLVRYLAGEISHYPNFITR</sequence>
<dbReference type="Pfam" id="PF01930">
    <property type="entry name" value="Cas_Cas4"/>
    <property type="match status" value="1"/>
</dbReference>
<dbReference type="InterPro" id="IPR042211">
    <property type="entry name" value="CRISPR-assoc_Cas1_N"/>
</dbReference>
<dbReference type="InterPro" id="IPR050646">
    <property type="entry name" value="Cas1"/>
</dbReference>
<dbReference type="NCBIfam" id="TIGR00372">
    <property type="entry name" value="cas4"/>
    <property type="match status" value="1"/>
</dbReference>
<comment type="catalytic activity">
    <reaction evidence="12">
        <text>exonucleolytic cleavage in the 5'- to 3'-direction to yield nucleoside 3'-phosphates.</text>
        <dbReference type="EC" id="3.1.12.1"/>
    </reaction>
</comment>
<dbReference type="InterPro" id="IPR022765">
    <property type="entry name" value="Dna2/Cas4_DUF83"/>
</dbReference>
<accession>A0A3N1UIF9</accession>
<dbReference type="EC" id="3.1.-.-" evidence="14"/>
<protein>
    <recommendedName>
        <fullName evidence="14">CRISPR-associated endonuclease Cas1</fullName>
        <ecNumber evidence="14">3.1.-.-</ecNumber>
    </recommendedName>
</protein>
<dbReference type="InterPro" id="IPR013343">
    <property type="entry name" value="CRISPR-assoc_prot_Cas4"/>
</dbReference>
<keyword evidence="10 14" id="KW-0238">DNA-binding</keyword>
<comment type="function">
    <text evidence="14">CRISPR (clustered regularly interspaced short palindromic repeat), is an adaptive immune system that provides protection against mobile genetic elements (viruses, transposable elements and conjugative plasmids). CRISPR clusters contain spacers, sequences complementary to antecedent mobile elements, and target invading nucleic acids. CRISPR clusters are transcribed and processed into CRISPR RNA (crRNA). Acts as a dsDNA endonuclease. Involved in the integration of spacer DNA into the CRISPR cassette.</text>
</comment>
<dbReference type="GO" id="GO:0004519">
    <property type="term" value="F:endonuclease activity"/>
    <property type="evidence" value="ECO:0007669"/>
    <property type="project" value="UniProtKB-UniRule"/>
</dbReference>
<evidence type="ECO:0000256" key="4">
    <source>
        <dbReference type="ARBA" id="ARBA00022801"/>
    </source>
</evidence>
<evidence type="ECO:0000313" key="18">
    <source>
        <dbReference type="Proteomes" id="UP000276223"/>
    </source>
</evidence>
<dbReference type="Proteomes" id="UP000276223">
    <property type="component" value="Unassembled WGS sequence"/>
</dbReference>
<comment type="cofactor">
    <cofactor evidence="14">
        <name>Mg(2+)</name>
        <dbReference type="ChEBI" id="CHEBI:18420"/>
    </cofactor>
    <cofactor evidence="14">
        <name>Mn(2+)</name>
        <dbReference type="ChEBI" id="CHEBI:29035"/>
    </cofactor>
</comment>
<dbReference type="RefSeq" id="WP_123291458.1">
    <property type="nucleotide sequence ID" value="NZ_RJVA01000016.1"/>
</dbReference>
<evidence type="ECO:0000256" key="1">
    <source>
        <dbReference type="ARBA" id="ARBA00022722"/>
    </source>
</evidence>
<feature type="binding site" evidence="14">
    <location>
        <position position="394"/>
    </location>
    <ligand>
        <name>Mn(2+)</name>
        <dbReference type="ChEBI" id="CHEBI:29035"/>
    </ligand>
</feature>
<dbReference type="EMBL" id="RJVA01000016">
    <property type="protein sequence ID" value="ROQ89903.1"/>
    <property type="molecule type" value="Genomic_DNA"/>
</dbReference>
<evidence type="ECO:0000256" key="7">
    <source>
        <dbReference type="ARBA" id="ARBA00023004"/>
    </source>
</evidence>
<proteinExistence type="inferred from homology"/>
<dbReference type="GO" id="GO:0043571">
    <property type="term" value="P:maintenance of CRISPR repeat elements"/>
    <property type="evidence" value="ECO:0007669"/>
    <property type="project" value="UniProtKB-UniRule"/>
</dbReference>
<keyword evidence="11 14" id="KW-0464">Manganese</keyword>
<evidence type="ECO:0000259" key="16">
    <source>
        <dbReference type="Pfam" id="PF01930"/>
    </source>
</evidence>
<dbReference type="InterPro" id="IPR002729">
    <property type="entry name" value="CRISPR-assoc_Cas1"/>
</dbReference>
<dbReference type="CDD" id="cd09634">
    <property type="entry name" value="Cas1_I-II-III"/>
    <property type="match status" value="1"/>
</dbReference>
<evidence type="ECO:0000256" key="11">
    <source>
        <dbReference type="ARBA" id="ARBA00023211"/>
    </source>
</evidence>
<dbReference type="AlphaFoldDB" id="A0A3N1UIF9"/>
<dbReference type="InterPro" id="IPR011604">
    <property type="entry name" value="PDDEXK-like_dom_sf"/>
</dbReference>
<keyword evidence="3 14" id="KW-0255">Endonuclease</keyword>
<keyword evidence="6 14" id="KW-0460">Magnesium</keyword>
<keyword evidence="7" id="KW-0408">Iron</keyword>